<dbReference type="PROSITE" id="PS51656">
    <property type="entry name" value="4FE4S"/>
    <property type="match status" value="1"/>
</dbReference>
<comment type="caution">
    <text evidence="6">The sequence shown here is derived from an EMBL/GenBank/DDBJ whole genome shotgun (WGS) entry which is preliminary data.</text>
</comment>
<evidence type="ECO:0000256" key="1">
    <source>
        <dbReference type="ARBA" id="ARBA00022485"/>
    </source>
</evidence>
<evidence type="ECO:0000313" key="6">
    <source>
        <dbReference type="EMBL" id="HGH62243.1"/>
    </source>
</evidence>
<dbReference type="InterPro" id="IPR007202">
    <property type="entry name" value="4Fe-4S_dom"/>
</dbReference>
<keyword evidence="1" id="KW-0004">4Fe-4S</keyword>
<feature type="domain" description="4Fe-4S" evidence="5">
    <location>
        <begin position="110"/>
        <end position="169"/>
    </location>
</feature>
<evidence type="ECO:0000256" key="3">
    <source>
        <dbReference type="ARBA" id="ARBA00023004"/>
    </source>
</evidence>
<evidence type="ECO:0000256" key="4">
    <source>
        <dbReference type="ARBA" id="ARBA00023014"/>
    </source>
</evidence>
<dbReference type="Pfam" id="PF04060">
    <property type="entry name" value="FeS"/>
    <property type="match status" value="1"/>
</dbReference>
<gene>
    <name evidence="6" type="ORF">ENV54_13215</name>
</gene>
<keyword evidence="3" id="KW-0408">Iron</keyword>
<organism evidence="6">
    <name type="scientific">Desulfomonile tiedjei</name>
    <dbReference type="NCBI Taxonomy" id="2358"/>
    <lineage>
        <taxon>Bacteria</taxon>
        <taxon>Pseudomonadati</taxon>
        <taxon>Thermodesulfobacteriota</taxon>
        <taxon>Desulfomonilia</taxon>
        <taxon>Desulfomonilales</taxon>
        <taxon>Desulfomonilaceae</taxon>
        <taxon>Desulfomonile</taxon>
    </lineage>
</organism>
<sequence length="174" mass="20034">MLLKNYHKEMFRPKCNPSFQSVHCVAHLDQDISEVLPYLNTTLGADSYAKDPPALTLRVHGKLISLHAKDIFINALSDDEEADKILSWLKKEINETWEKRSEIQPTFSTPETPKMIEILKLLPKTNCRKCNEPTCMVFAVQAAQGLKTAEDCPEMDEEHRTKLNDYLSRFHFDV</sequence>
<accession>A0A7C4ATV0</accession>
<evidence type="ECO:0000256" key="2">
    <source>
        <dbReference type="ARBA" id="ARBA00022723"/>
    </source>
</evidence>
<name>A0A7C4ATV0_9BACT</name>
<dbReference type="AlphaFoldDB" id="A0A7C4ATV0"/>
<proteinExistence type="predicted"/>
<keyword evidence="4" id="KW-0411">Iron-sulfur</keyword>
<keyword evidence="2" id="KW-0479">Metal-binding</keyword>
<dbReference type="GO" id="GO:0051539">
    <property type="term" value="F:4 iron, 4 sulfur cluster binding"/>
    <property type="evidence" value="ECO:0007669"/>
    <property type="project" value="UniProtKB-KW"/>
</dbReference>
<evidence type="ECO:0000259" key="5">
    <source>
        <dbReference type="PROSITE" id="PS51656"/>
    </source>
</evidence>
<dbReference type="Gene3D" id="1.10.15.40">
    <property type="entry name" value="Electron transport complex subunit B, putative Fe-S cluster"/>
    <property type="match status" value="1"/>
</dbReference>
<dbReference type="GO" id="GO:0046872">
    <property type="term" value="F:metal ion binding"/>
    <property type="evidence" value="ECO:0007669"/>
    <property type="project" value="UniProtKB-KW"/>
</dbReference>
<protein>
    <submittedName>
        <fullName evidence="6">Fe-S cluster protein</fullName>
    </submittedName>
</protein>
<reference evidence="6" key="1">
    <citation type="journal article" date="2020" name="mSystems">
        <title>Genome- and Community-Level Interaction Insights into Carbon Utilization and Element Cycling Functions of Hydrothermarchaeota in Hydrothermal Sediment.</title>
        <authorList>
            <person name="Zhou Z."/>
            <person name="Liu Y."/>
            <person name="Xu W."/>
            <person name="Pan J."/>
            <person name="Luo Z.H."/>
            <person name="Li M."/>
        </authorList>
    </citation>
    <scope>NUCLEOTIDE SEQUENCE [LARGE SCALE GENOMIC DNA]</scope>
    <source>
        <strain evidence="6">SpSt-769</strain>
    </source>
</reference>
<dbReference type="EMBL" id="DTGT01000431">
    <property type="protein sequence ID" value="HGH62243.1"/>
    <property type="molecule type" value="Genomic_DNA"/>
</dbReference>